<evidence type="ECO:0000256" key="3">
    <source>
        <dbReference type="ARBA" id="ARBA00022558"/>
    </source>
</evidence>
<keyword evidence="8" id="KW-0732">Signal</keyword>
<dbReference type="Gene3D" id="2.40.10.480">
    <property type="match status" value="1"/>
</dbReference>
<reference evidence="10 11" key="1">
    <citation type="submission" date="2020-11" db="EMBL/GenBank/DDBJ databases">
        <title>WGS of Herminiimonas contaminans strain Marseille-Q4544 isolated from planarians Schmidtea mediterranea.</title>
        <authorList>
            <person name="Kangale L."/>
        </authorList>
    </citation>
    <scope>NUCLEOTIDE SEQUENCE [LARGE SCALE GENOMIC DNA]</scope>
    <source>
        <strain evidence="10 11">Marseille-Q4544</strain>
    </source>
</reference>
<evidence type="ECO:0000256" key="4">
    <source>
        <dbReference type="ARBA" id="ARBA00022723"/>
    </source>
</evidence>
<proteinExistence type="inferred from homology"/>
<comment type="similarity">
    <text evidence="2">Belongs to the PilY1 family.</text>
</comment>
<comment type="caution">
    <text evidence="10">The sequence shown here is derived from an EMBL/GenBank/DDBJ whole genome shotgun (WGS) entry which is preliminary data.</text>
</comment>
<name>A0ABS0EU12_9BURK</name>
<dbReference type="RefSeq" id="WP_195875708.1">
    <property type="nucleotide sequence ID" value="NZ_JADOEL010000008.1"/>
</dbReference>
<feature type="chain" id="PRO_5047014800" evidence="8">
    <location>
        <begin position="26"/>
        <end position="1561"/>
    </location>
</feature>
<dbReference type="InterPro" id="IPR008707">
    <property type="entry name" value="B-propeller_PilY1"/>
</dbReference>
<accession>A0ABS0EU12</accession>
<evidence type="ECO:0000313" key="11">
    <source>
        <dbReference type="Proteomes" id="UP000657372"/>
    </source>
</evidence>
<dbReference type="Proteomes" id="UP000657372">
    <property type="component" value="Unassembled WGS sequence"/>
</dbReference>
<gene>
    <name evidence="10" type="ORF">IXC47_11545</name>
</gene>
<evidence type="ECO:0000313" key="10">
    <source>
        <dbReference type="EMBL" id="MBF8178316.1"/>
    </source>
</evidence>
<comment type="subcellular location">
    <subcellularLocation>
        <location evidence="1">Fimbrium</location>
    </subcellularLocation>
</comment>
<evidence type="ECO:0000256" key="5">
    <source>
        <dbReference type="ARBA" id="ARBA00022837"/>
    </source>
</evidence>
<dbReference type="SUPFAM" id="SSF50998">
    <property type="entry name" value="Quinoprotein alcohol dehydrogenase-like"/>
    <property type="match status" value="1"/>
</dbReference>
<dbReference type="EMBL" id="JADOEL010000008">
    <property type="protein sequence ID" value="MBF8178316.1"/>
    <property type="molecule type" value="Genomic_DNA"/>
</dbReference>
<dbReference type="InterPro" id="IPR011047">
    <property type="entry name" value="Quinoprotein_ADH-like_sf"/>
</dbReference>
<dbReference type="SMART" id="SM00564">
    <property type="entry name" value="PQQ"/>
    <property type="match status" value="2"/>
</dbReference>
<keyword evidence="5" id="KW-0106">Calcium</keyword>
<evidence type="ECO:0000256" key="2">
    <source>
        <dbReference type="ARBA" id="ARBA00008387"/>
    </source>
</evidence>
<dbReference type="InterPro" id="IPR018391">
    <property type="entry name" value="PQQ_b-propeller_rpt"/>
</dbReference>
<sequence>MKTHTVSKDIGVALIALALFVPAHAAVTDISTTPLNTYSAPTSTDVKPNVFFILDDSGSMDWDFMPDWACSSVYSTTTSSCSSAGQDPSSARMEYWFKNAAYNGMYYNPAVRYVPPIAVGTSGAINTTTYLSQTGVSAATGGNGSASAASPNWAAVKNDAFGVQSTGTTDLQGNTTTPPYFYTMVAAEYCTSPNLRTCTTASAPSTTYPFPATVRWCTDSGLGTCRATFGNNNAWVRAPSPPSATITVSGSSNTIVSSIMVGTVEILSTPTGSSNNANTVAQAIVNNINLCTLTRPTGSNCSGVGYTATRSGAVVTILAPSATTSTPVVARTGMTISTTAFAVPNTNILGENRRITLTPGINSYPYPGSTSKATARIDCAGTTCTYNEEMTNYANWWTYYRTRMQMMKTAASNAFSTIDAATDIANNVSRFRLGYMSINNNTNSDYLNLGEFAGTQKYNWYNKLISANPNSGTALRSTLATAGRLYAGKLNDTSYRGSTVTDPMQYSCQQNYTILSTDGFWNGGAGYKLDGSTAVGNQDVGLGAPYSDGGTPQLQAQTSTLQQRTGALQLKSGKGNWTNATTCQANSNTQCRYNWSAWTNASSCTVSYSTGSGSWSISNGTDCQYVDGSWATATTCTPITKSVAPTYTVGTARACRTVSSSGGTSDTLADVAAYYYNTDLRNSDATGADATGTCTGPIIAPSTTANNLCDNNVPANGRDVATAQHMTTFTLGLGAQGQMVYAPNDGKDYWNDTSGDFYDVKNGTTANPTNGVCSWQSSGACTWPIPASNSNANIDDLWHAAINGHGAYFSASDPASLSSSLISALTTIVNTPRPGTAAAAASSNPNVSAADNYVFSSSYKSVEWYGELIRQQITPEGSLTAQNWSAMRLLDCATTVWTASTSYVLGSAFRQGNRCYTVNTAYVSGATFNASGIDDAHTSVVNADETAATRQPVVPLTSRTIYTKGSSGLISFEWANLSNAQKAFFTAPAITYSSATSGLSQFCSPAGGACLSTTLQTNNTIATGGAAGEALVNFLRGDRSYEGSYFRQRTHILGDIVSSEARYVQTPLYNYLDANYTAFKTDKSTRAGAVYVGANDGMLHAFDATTGQELWSYIPSMVLPNLYKLADKNYPTDSTKHQFYVDNSPETGDICPTAPTTACTSGQWKTILVGGLNRGGKGYFALDITNPSSPSLLWEFTDQNLGYTYGNPSIAKLKDGTWVVLLPSGYNNTDGTVSADVGKGRLYVLNAGTGELIRSIATSAGSATTPSGLSRVTAHVLQSSTDSTAIAAYGGDVLGNVWRFDINNDIGAVGYDAQLLVSLTDSTGRAQPLTAKPAIATLSGKPVVYVGTGRYLGTTDVTDSSTQSFYAIKDNLDTVTLGNPRTGSSNFVAQTLTSGVCPEGTSSTVCIAQQEVRTSTNNAVDWTTKNGWYLDFLSGGERSSTDPSLALGTLLFTTITPQASTVSACGPTTGTAASFVYALSYLTGGPISTANGVSGISLGSGLVTRPVMIMQADGTVRALIRTSSGASSGTDLGGTKVTAPPIDPSPTSGTRRVSWRVLNAQ</sequence>
<organism evidence="10 11">
    <name type="scientific">Herminiimonas contaminans</name>
    <dbReference type="NCBI Taxonomy" id="1111140"/>
    <lineage>
        <taxon>Bacteria</taxon>
        <taxon>Pseudomonadati</taxon>
        <taxon>Pseudomonadota</taxon>
        <taxon>Betaproteobacteria</taxon>
        <taxon>Burkholderiales</taxon>
        <taxon>Oxalobacteraceae</taxon>
        <taxon>Herminiimonas</taxon>
    </lineage>
</organism>
<evidence type="ECO:0000259" key="9">
    <source>
        <dbReference type="Pfam" id="PF05567"/>
    </source>
</evidence>
<evidence type="ECO:0000256" key="8">
    <source>
        <dbReference type="SAM" id="SignalP"/>
    </source>
</evidence>
<feature type="domain" description="PilY1 beta-propeller" evidence="9">
    <location>
        <begin position="1053"/>
        <end position="1393"/>
    </location>
</feature>
<keyword evidence="4" id="KW-0479">Metal-binding</keyword>
<evidence type="ECO:0000256" key="7">
    <source>
        <dbReference type="SAM" id="MobiDB-lite"/>
    </source>
</evidence>
<protein>
    <submittedName>
        <fullName evidence="10">PQQ-binding-like beta-propeller repeat protein</fullName>
    </submittedName>
</protein>
<evidence type="ECO:0000256" key="1">
    <source>
        <dbReference type="ARBA" id="ARBA00004561"/>
    </source>
</evidence>
<keyword evidence="3" id="KW-1029">Fimbrium biogenesis</keyword>
<evidence type="ECO:0000256" key="6">
    <source>
        <dbReference type="ARBA" id="ARBA00023263"/>
    </source>
</evidence>
<feature type="signal peptide" evidence="8">
    <location>
        <begin position="1"/>
        <end position="25"/>
    </location>
</feature>
<keyword evidence="11" id="KW-1185">Reference proteome</keyword>
<keyword evidence="6" id="KW-0281">Fimbrium</keyword>
<dbReference type="Pfam" id="PF05567">
    <property type="entry name" value="T4P_PilY1"/>
    <property type="match status" value="1"/>
</dbReference>
<feature type="region of interest" description="Disordered" evidence="7">
    <location>
        <begin position="1525"/>
        <end position="1553"/>
    </location>
</feature>